<evidence type="ECO:0000313" key="2">
    <source>
        <dbReference type="Proteomes" id="UP000319160"/>
    </source>
</evidence>
<dbReference type="Proteomes" id="UP000319160">
    <property type="component" value="Unassembled WGS sequence"/>
</dbReference>
<dbReference type="EMBL" id="VFLP01000064">
    <property type="protein sequence ID" value="TRX89645.1"/>
    <property type="molecule type" value="Genomic_DNA"/>
</dbReference>
<protein>
    <submittedName>
        <fullName evidence="1">Uncharacterized protein</fullName>
    </submittedName>
</protein>
<evidence type="ECO:0000313" key="1">
    <source>
        <dbReference type="EMBL" id="TRX89645.1"/>
    </source>
</evidence>
<sequence length="85" mass="9766">MSVHDVVLGRYRGADYPATVKYIDLKTGKERAVRLYHASAVPAHMAVWVRNLNRDVSTESELSRNRTAALYHNTIKRYNVFKSET</sequence>
<name>A0A553HNV4_9PEZI</name>
<keyword evidence="2" id="KW-1185">Reference proteome</keyword>
<organism evidence="1 2">
    <name type="scientific">Xylaria flabelliformis</name>
    <dbReference type="NCBI Taxonomy" id="2512241"/>
    <lineage>
        <taxon>Eukaryota</taxon>
        <taxon>Fungi</taxon>
        <taxon>Dikarya</taxon>
        <taxon>Ascomycota</taxon>
        <taxon>Pezizomycotina</taxon>
        <taxon>Sordariomycetes</taxon>
        <taxon>Xylariomycetidae</taxon>
        <taxon>Xylariales</taxon>
        <taxon>Xylariaceae</taxon>
        <taxon>Xylaria</taxon>
    </lineage>
</organism>
<proteinExistence type="predicted"/>
<reference evidence="2" key="1">
    <citation type="submission" date="2019-06" db="EMBL/GenBank/DDBJ databases">
        <title>Draft genome sequence of the griseofulvin-producing fungus Xylaria cubensis strain G536.</title>
        <authorList>
            <person name="Mead M.E."/>
            <person name="Raja H.A."/>
            <person name="Steenwyk J.L."/>
            <person name="Knowles S.L."/>
            <person name="Oberlies N.H."/>
            <person name="Rokas A."/>
        </authorList>
    </citation>
    <scope>NUCLEOTIDE SEQUENCE [LARGE SCALE GENOMIC DNA]</scope>
    <source>
        <strain evidence="2">G536</strain>
    </source>
</reference>
<comment type="caution">
    <text evidence="1">The sequence shown here is derived from an EMBL/GenBank/DDBJ whole genome shotgun (WGS) entry which is preliminary data.</text>
</comment>
<gene>
    <name evidence="1" type="ORF">FHL15_009395</name>
</gene>
<dbReference type="OrthoDB" id="439046at2759"/>
<accession>A0A553HNV4</accession>
<dbReference type="AlphaFoldDB" id="A0A553HNV4"/>